<gene>
    <name evidence="1" type="ORF">NQ176_g6118</name>
</gene>
<evidence type="ECO:0000313" key="1">
    <source>
        <dbReference type="EMBL" id="KAJ2974324.1"/>
    </source>
</evidence>
<protein>
    <submittedName>
        <fullName evidence="1">Uncharacterized protein</fullName>
    </submittedName>
</protein>
<organism evidence="1 2">
    <name type="scientific">Zarea fungicola</name>
    <dbReference type="NCBI Taxonomy" id="93591"/>
    <lineage>
        <taxon>Eukaryota</taxon>
        <taxon>Fungi</taxon>
        <taxon>Dikarya</taxon>
        <taxon>Ascomycota</taxon>
        <taxon>Pezizomycotina</taxon>
        <taxon>Sordariomycetes</taxon>
        <taxon>Hypocreomycetidae</taxon>
        <taxon>Hypocreales</taxon>
        <taxon>Cordycipitaceae</taxon>
        <taxon>Zarea</taxon>
    </lineage>
</organism>
<evidence type="ECO:0000313" key="2">
    <source>
        <dbReference type="Proteomes" id="UP001143910"/>
    </source>
</evidence>
<comment type="caution">
    <text evidence="1">The sequence shown here is derived from an EMBL/GenBank/DDBJ whole genome shotgun (WGS) entry which is preliminary data.</text>
</comment>
<dbReference type="EMBL" id="JANJQO010000844">
    <property type="protein sequence ID" value="KAJ2974324.1"/>
    <property type="molecule type" value="Genomic_DNA"/>
</dbReference>
<keyword evidence="2" id="KW-1185">Reference proteome</keyword>
<reference evidence="1" key="1">
    <citation type="submission" date="2022-08" db="EMBL/GenBank/DDBJ databases">
        <title>Genome Sequence of Lecanicillium fungicola.</title>
        <authorList>
            <person name="Buettner E."/>
        </authorList>
    </citation>
    <scope>NUCLEOTIDE SEQUENCE</scope>
    <source>
        <strain evidence="1">Babe33</strain>
    </source>
</reference>
<proteinExistence type="predicted"/>
<accession>A0ACC1N5H7</accession>
<dbReference type="Proteomes" id="UP001143910">
    <property type="component" value="Unassembled WGS sequence"/>
</dbReference>
<sequence>MASRPEYPTGVPDKFSADGELQRFPGTTTLCHLPTDSPLLPGLRAIYAALEKHPVLSKRIHLLPPASWHMTVFTCIREWECKAGIWPPGNRPKQTLEQCTVELIPKIKAVGLALEKKGLAPPYRVRVRNFDPATAGIGLEVEGATPSEDARLRRVRDLLSESLGIRAADHETYGLHISIAYLLRYIEGDERRQLNELFNDHLKSVKLEFELGAIEFCTFEDMYSYPRLFYLGQDEAA</sequence>
<name>A0ACC1N5H7_9HYPO</name>